<dbReference type="InterPro" id="IPR002033">
    <property type="entry name" value="TatC"/>
</dbReference>
<evidence type="ECO:0000313" key="7">
    <source>
        <dbReference type="Proteomes" id="UP000183104"/>
    </source>
</evidence>
<dbReference type="PRINTS" id="PR01840">
    <property type="entry name" value="TATCFAMILY"/>
</dbReference>
<feature type="transmembrane region" description="Helical" evidence="5">
    <location>
        <begin position="201"/>
        <end position="232"/>
    </location>
</feature>
<comment type="function">
    <text evidence="5">Part of the twin-arginine translocation (Tat) system that transports large folded proteins containing a characteristic twin-arginine motif in their signal peptide across membranes. Together with TatB, TatC is part of a receptor directly interacting with Tat signal peptides.</text>
</comment>
<dbReference type="PATRIC" id="fig|381306.5.peg.2269"/>
<accession>A0A0P9CVB2</accession>
<gene>
    <name evidence="5" type="primary">tatC</name>
    <name evidence="6" type="ORF">SAMN05661077_2305</name>
</gene>
<dbReference type="EMBL" id="FMUN01000006">
    <property type="protein sequence ID" value="SCY49780.1"/>
    <property type="molecule type" value="Genomic_DNA"/>
</dbReference>
<keyword evidence="2 5" id="KW-0812">Transmembrane</keyword>
<feature type="transmembrane region" description="Helical" evidence="5">
    <location>
        <begin position="26"/>
        <end position="43"/>
    </location>
</feature>
<dbReference type="HAMAP" id="MF_00902">
    <property type="entry name" value="TatC"/>
    <property type="match status" value="1"/>
</dbReference>
<evidence type="ECO:0000256" key="1">
    <source>
        <dbReference type="ARBA" id="ARBA00004141"/>
    </source>
</evidence>
<keyword evidence="7" id="KW-1185">Reference proteome</keyword>
<comment type="similarity">
    <text evidence="5">Belongs to the TatC family.</text>
</comment>
<dbReference type="GO" id="GO:0009977">
    <property type="term" value="F:proton motive force dependent protein transmembrane transporter activity"/>
    <property type="evidence" value="ECO:0007669"/>
    <property type="project" value="TreeGrafter"/>
</dbReference>
<dbReference type="GO" id="GO:0043953">
    <property type="term" value="P:protein transport by the Tat complex"/>
    <property type="evidence" value="ECO:0007669"/>
    <property type="project" value="UniProtKB-UniRule"/>
</dbReference>
<evidence type="ECO:0000256" key="3">
    <source>
        <dbReference type="ARBA" id="ARBA00022989"/>
    </source>
</evidence>
<dbReference type="STRING" id="381306.AN478_05375"/>
<dbReference type="NCBIfam" id="TIGR00945">
    <property type="entry name" value="tatC"/>
    <property type="match status" value="1"/>
</dbReference>
<comment type="subunit">
    <text evidence="5">The Tat system comprises two distinct complexes: a TatABC complex, containing multiple copies of TatA, TatB and TatC subunits, and a separate TatA complex, containing only TatA subunits. Substrates initially bind to the TatABC complex, which probably triggers association of the separate TatA complex to form the active translocon.</text>
</comment>
<evidence type="ECO:0000313" key="6">
    <source>
        <dbReference type="EMBL" id="SCY49780.1"/>
    </source>
</evidence>
<comment type="caution">
    <text evidence="5">Lacks conserved residue(s) required for the propagation of feature annotation.</text>
</comment>
<feature type="transmembrane region" description="Helical" evidence="5">
    <location>
        <begin position="160"/>
        <end position="189"/>
    </location>
</feature>
<dbReference type="PANTHER" id="PTHR30371">
    <property type="entry name" value="SEC-INDEPENDENT PROTEIN TRANSLOCASE PROTEIN TATC"/>
    <property type="match status" value="1"/>
</dbReference>
<dbReference type="Proteomes" id="UP000183104">
    <property type="component" value="Unassembled WGS sequence"/>
</dbReference>
<keyword evidence="5" id="KW-0813">Transport</keyword>
<name>A0A0P9CVB2_9GAMM</name>
<keyword evidence="3 5" id="KW-1133">Transmembrane helix</keyword>
<proteinExistence type="inferred from homology"/>
<keyword evidence="5" id="KW-1003">Cell membrane</keyword>
<keyword evidence="4 5" id="KW-0472">Membrane</keyword>
<evidence type="ECO:0000256" key="5">
    <source>
        <dbReference type="HAMAP-Rule" id="MF_00902"/>
    </source>
</evidence>
<feature type="transmembrane region" description="Helical" evidence="5">
    <location>
        <begin position="113"/>
        <end position="140"/>
    </location>
</feature>
<dbReference type="GO" id="GO:0065002">
    <property type="term" value="P:intracellular protein transmembrane transport"/>
    <property type="evidence" value="ECO:0007669"/>
    <property type="project" value="TreeGrafter"/>
</dbReference>
<dbReference type="GO" id="GO:0033281">
    <property type="term" value="C:TAT protein transport complex"/>
    <property type="evidence" value="ECO:0007669"/>
    <property type="project" value="UniProtKB-UniRule"/>
</dbReference>
<dbReference type="PANTHER" id="PTHR30371:SF0">
    <property type="entry name" value="SEC-INDEPENDENT PROTEIN TRANSLOCASE PROTEIN TATC, CHLOROPLASTIC-RELATED"/>
    <property type="match status" value="1"/>
</dbReference>
<keyword evidence="5" id="KW-0811">Translocation</keyword>
<reference evidence="7" key="1">
    <citation type="submission" date="2016-10" db="EMBL/GenBank/DDBJ databases">
        <authorList>
            <person name="Varghese N."/>
        </authorList>
    </citation>
    <scope>NUCLEOTIDE SEQUENCE [LARGE SCALE GENOMIC DNA]</scope>
    <source>
        <strain evidence="7">HL 19</strain>
    </source>
</reference>
<dbReference type="Pfam" id="PF00902">
    <property type="entry name" value="TatC"/>
    <property type="match status" value="1"/>
</dbReference>
<dbReference type="AlphaFoldDB" id="A0A0P9CVB2"/>
<sequence length="257" mass="28834">MTRTVADPGEQSDTLVGHLLELKSRMTRALAGVLVGFLAAYPFKERIFSFFIEPMTRALPERSSFIFTNPGEAFFTYLKISLLTGFLLAIPVVLYQFWAFVAPGLYKNERRVFFPVLILSIFLFLFGAAFSFFLVFPLAFQFLVSFANEEIMAMPTMKEYLGFSLTLILAFGASFEIPIVCMALVRLGMVTVEGMRAKRRYVFAGAFILAALITPPDIISQVLLGFPVWLLYELGIVLSRYVTPQEAADSESAEEES</sequence>
<evidence type="ECO:0000256" key="4">
    <source>
        <dbReference type="ARBA" id="ARBA00023136"/>
    </source>
</evidence>
<protein>
    <recommendedName>
        <fullName evidence="5">Sec-independent protein translocase protein TatC</fullName>
    </recommendedName>
</protein>
<feature type="transmembrane region" description="Helical" evidence="5">
    <location>
        <begin position="80"/>
        <end position="101"/>
    </location>
</feature>
<organism evidence="6 7">
    <name type="scientific">Thiohalorhabdus denitrificans</name>
    <dbReference type="NCBI Taxonomy" id="381306"/>
    <lineage>
        <taxon>Bacteria</taxon>
        <taxon>Pseudomonadati</taxon>
        <taxon>Pseudomonadota</taxon>
        <taxon>Gammaproteobacteria</taxon>
        <taxon>Thiohalorhabdales</taxon>
        <taxon>Thiohalorhabdaceae</taxon>
        <taxon>Thiohalorhabdus</taxon>
    </lineage>
</organism>
<evidence type="ECO:0000256" key="2">
    <source>
        <dbReference type="ARBA" id="ARBA00022692"/>
    </source>
</evidence>
<keyword evidence="5" id="KW-0653">Protein transport</keyword>
<comment type="subcellular location">
    <subcellularLocation>
        <location evidence="5">Cell membrane</location>
        <topology evidence="5">Multi-pass membrane protein</topology>
    </subcellularLocation>
    <subcellularLocation>
        <location evidence="1">Membrane</location>
        <topology evidence="1">Multi-pass membrane protein</topology>
    </subcellularLocation>
</comment>